<feature type="compositionally biased region" description="Basic residues" evidence="1">
    <location>
        <begin position="93"/>
        <end position="102"/>
    </location>
</feature>
<proteinExistence type="predicted"/>
<protein>
    <submittedName>
        <fullName evidence="2">Uncharacterized protein</fullName>
    </submittedName>
</protein>
<dbReference type="EMBL" id="BGZK01000142">
    <property type="protein sequence ID" value="GBP22685.1"/>
    <property type="molecule type" value="Genomic_DNA"/>
</dbReference>
<dbReference type="Proteomes" id="UP000299102">
    <property type="component" value="Unassembled WGS sequence"/>
</dbReference>
<accession>A0A4C1U8I1</accession>
<feature type="region of interest" description="Disordered" evidence="1">
    <location>
        <begin position="1"/>
        <end position="49"/>
    </location>
</feature>
<organism evidence="2 3">
    <name type="scientific">Eumeta variegata</name>
    <name type="common">Bagworm moth</name>
    <name type="synonym">Eumeta japonica</name>
    <dbReference type="NCBI Taxonomy" id="151549"/>
    <lineage>
        <taxon>Eukaryota</taxon>
        <taxon>Metazoa</taxon>
        <taxon>Ecdysozoa</taxon>
        <taxon>Arthropoda</taxon>
        <taxon>Hexapoda</taxon>
        <taxon>Insecta</taxon>
        <taxon>Pterygota</taxon>
        <taxon>Neoptera</taxon>
        <taxon>Endopterygota</taxon>
        <taxon>Lepidoptera</taxon>
        <taxon>Glossata</taxon>
        <taxon>Ditrysia</taxon>
        <taxon>Tineoidea</taxon>
        <taxon>Psychidae</taxon>
        <taxon>Oiketicinae</taxon>
        <taxon>Eumeta</taxon>
    </lineage>
</organism>
<feature type="compositionally biased region" description="Basic residues" evidence="1">
    <location>
        <begin position="15"/>
        <end position="31"/>
    </location>
</feature>
<keyword evidence="3" id="KW-1185">Reference proteome</keyword>
<evidence type="ECO:0000313" key="2">
    <source>
        <dbReference type="EMBL" id="GBP22685.1"/>
    </source>
</evidence>
<reference evidence="2 3" key="1">
    <citation type="journal article" date="2019" name="Commun. Biol.">
        <title>The bagworm genome reveals a unique fibroin gene that provides high tensile strength.</title>
        <authorList>
            <person name="Kono N."/>
            <person name="Nakamura H."/>
            <person name="Ohtoshi R."/>
            <person name="Tomita M."/>
            <person name="Numata K."/>
            <person name="Arakawa K."/>
        </authorList>
    </citation>
    <scope>NUCLEOTIDE SEQUENCE [LARGE SCALE GENOMIC DNA]</scope>
</reference>
<feature type="region of interest" description="Disordered" evidence="1">
    <location>
        <begin position="80"/>
        <end position="104"/>
    </location>
</feature>
<evidence type="ECO:0000256" key="1">
    <source>
        <dbReference type="SAM" id="MobiDB-lite"/>
    </source>
</evidence>
<sequence length="153" mass="16383">MWRMRRETVGGRAAGRGRRRGGLSGRGRRRVVVRERARLSSPPAERPGQSGTVIEALYCSWRVVVGSWRARGAGAAAAAGPATSKRCSGGHVPRPRRTRRRSGCGAGRACSALLVSGALSDLKTLPRGIIAAYGSRRFSSVDGFVRFTGYEIT</sequence>
<comment type="caution">
    <text evidence="2">The sequence shown here is derived from an EMBL/GenBank/DDBJ whole genome shotgun (WGS) entry which is preliminary data.</text>
</comment>
<dbReference type="AlphaFoldDB" id="A0A4C1U8I1"/>
<evidence type="ECO:0000313" key="3">
    <source>
        <dbReference type="Proteomes" id="UP000299102"/>
    </source>
</evidence>
<gene>
    <name evidence="2" type="ORF">EVAR_13966_1</name>
</gene>
<name>A0A4C1U8I1_EUMVA</name>